<dbReference type="InterPro" id="IPR018378">
    <property type="entry name" value="C-type_lectin_CS"/>
</dbReference>
<dbReference type="AlphaFoldDB" id="R4G2L0"/>
<dbReference type="PROSITE" id="PS50041">
    <property type="entry name" value="C_TYPE_LECTIN_2"/>
    <property type="match status" value="1"/>
</dbReference>
<evidence type="ECO:0000256" key="4">
    <source>
        <dbReference type="ARBA" id="ARBA00022837"/>
    </source>
</evidence>
<keyword evidence="7" id="KW-0732">Signal</keyword>
<dbReference type="PRINTS" id="PR01504">
    <property type="entry name" value="PNCREATITSAP"/>
</dbReference>
<keyword evidence="4" id="KW-0106">Calcium</keyword>
<dbReference type="GO" id="GO:0005576">
    <property type="term" value="C:extracellular region"/>
    <property type="evidence" value="ECO:0007669"/>
    <property type="project" value="UniProtKB-SubCell"/>
</dbReference>
<organism evidence="9">
    <name type="scientific">Suta fasciata</name>
    <dbReference type="NCBI Taxonomy" id="529716"/>
    <lineage>
        <taxon>Eukaryota</taxon>
        <taxon>Metazoa</taxon>
        <taxon>Chordata</taxon>
        <taxon>Craniata</taxon>
        <taxon>Vertebrata</taxon>
        <taxon>Euteleostomi</taxon>
        <taxon>Lepidosauria</taxon>
        <taxon>Squamata</taxon>
        <taxon>Bifurcata</taxon>
        <taxon>Unidentata</taxon>
        <taxon>Episquamata</taxon>
        <taxon>Toxicofera</taxon>
        <taxon>Serpentes</taxon>
        <taxon>Colubroidea</taxon>
        <taxon>Elapidae</taxon>
        <taxon>Hydrophiinae</taxon>
        <taxon>Suta</taxon>
    </lineage>
</organism>
<evidence type="ECO:0000313" key="9">
    <source>
        <dbReference type="EMBL" id="JAA74979.1"/>
    </source>
</evidence>
<dbReference type="SMART" id="SM00034">
    <property type="entry name" value="CLECT"/>
    <property type="match status" value="1"/>
</dbReference>
<dbReference type="EMBL" id="GAHI01000012">
    <property type="protein sequence ID" value="JAA74979.1"/>
    <property type="molecule type" value="mRNA"/>
</dbReference>
<protein>
    <submittedName>
        <fullName evidence="9">LP-Sut-3</fullName>
    </submittedName>
</protein>
<dbReference type="InterPro" id="IPR050111">
    <property type="entry name" value="C-type_lectin/snaclec_domain"/>
</dbReference>
<dbReference type="InterPro" id="IPR016186">
    <property type="entry name" value="C-type_lectin-like/link_sf"/>
</dbReference>
<name>R4G2L0_9SAUR</name>
<feature type="domain" description="C-type lectin" evidence="8">
    <location>
        <begin position="37"/>
        <end position="159"/>
    </location>
</feature>
<feature type="signal peptide" evidence="7">
    <location>
        <begin position="1"/>
        <end position="24"/>
    </location>
</feature>
<keyword evidence="6" id="KW-1133">Transmembrane helix</keyword>
<accession>R4G2L0</accession>
<dbReference type="PROSITE" id="PS00615">
    <property type="entry name" value="C_TYPE_LECTIN_1"/>
    <property type="match status" value="1"/>
</dbReference>
<dbReference type="InterPro" id="IPR001304">
    <property type="entry name" value="C-type_lectin-like"/>
</dbReference>
<dbReference type="PANTHER" id="PTHR22803">
    <property type="entry name" value="MANNOSE, PHOSPHOLIPASE, LECTIN RECEPTOR RELATED"/>
    <property type="match status" value="1"/>
</dbReference>
<feature type="transmembrane region" description="Helical" evidence="6">
    <location>
        <begin position="29"/>
        <end position="45"/>
    </location>
</feature>
<keyword evidence="6" id="KW-0812">Transmembrane</keyword>
<dbReference type="SUPFAM" id="SSF56436">
    <property type="entry name" value="C-type lectin-like"/>
    <property type="match status" value="1"/>
</dbReference>
<evidence type="ECO:0000259" key="8">
    <source>
        <dbReference type="PROSITE" id="PS50041"/>
    </source>
</evidence>
<evidence type="ECO:0000256" key="1">
    <source>
        <dbReference type="ARBA" id="ARBA00004613"/>
    </source>
</evidence>
<evidence type="ECO:0000256" key="7">
    <source>
        <dbReference type="SAM" id="SignalP"/>
    </source>
</evidence>
<dbReference type="Gene3D" id="3.10.100.10">
    <property type="entry name" value="Mannose-Binding Protein A, subunit A"/>
    <property type="match status" value="1"/>
</dbReference>
<proteinExistence type="evidence at transcript level"/>
<evidence type="ECO:0000256" key="6">
    <source>
        <dbReference type="SAM" id="Phobius"/>
    </source>
</evidence>
<evidence type="ECO:0000256" key="3">
    <source>
        <dbReference type="ARBA" id="ARBA00022525"/>
    </source>
</evidence>
<comment type="subcellular location">
    <subcellularLocation>
        <location evidence="1">Secreted</location>
    </subcellularLocation>
</comment>
<keyword evidence="3" id="KW-0964">Secreted</keyword>
<keyword evidence="6" id="KW-0472">Membrane</keyword>
<evidence type="ECO:0000256" key="5">
    <source>
        <dbReference type="ARBA" id="ARBA00023157"/>
    </source>
</evidence>
<sequence length="196" mass="22338">MAQFIVVSVSLLIVALSLTGNVEADHHLFLRGWAVLLMSFVYMVYNRSVTWNNAERFCLQQETNCHLASIHSKPEAAFIVRLVYHRASAGSSVWIGLNDPEKRRAWQWSDGSSLKYRSWMPGEPNNHANNEYCVVLSAWSRYVGWNDQDCGSSHNFVCKFQPKPRVTPSMFQRGSNEVLFPIETSALHLVASWMLS</sequence>
<reference evidence="9" key="1">
    <citation type="journal article" date="2013" name="Toxins">
        <title>Venom down under: dynamic evolution of Australian elapid snake toxins.</title>
        <authorList>
            <person name="Jackson T.N."/>
            <person name="Sunagar K."/>
            <person name="Undheim E.A."/>
            <person name="Koludarov I."/>
            <person name="Chan A.H."/>
            <person name="Sanders K."/>
            <person name="Ali S.A."/>
            <person name="Hendrikx I."/>
            <person name="Dunstan N."/>
            <person name="Fry B.G."/>
        </authorList>
    </citation>
    <scope>NUCLEOTIDE SEQUENCE</scope>
    <source>
        <tissue evidence="9">Maxillary venom gland</tissue>
    </source>
</reference>
<dbReference type="FunFam" id="3.10.100.10:FF:000087">
    <property type="entry name" value="Snaclec rhodocetin subunit delta"/>
    <property type="match status" value="1"/>
</dbReference>
<dbReference type="InterPro" id="IPR016187">
    <property type="entry name" value="CTDL_fold"/>
</dbReference>
<dbReference type="Pfam" id="PF00059">
    <property type="entry name" value="Lectin_C"/>
    <property type="match status" value="1"/>
</dbReference>
<feature type="chain" id="PRO_5004372051" evidence="7">
    <location>
        <begin position="25"/>
        <end position="196"/>
    </location>
</feature>
<evidence type="ECO:0000256" key="2">
    <source>
        <dbReference type="ARBA" id="ARBA00006250"/>
    </source>
</evidence>
<feature type="non-terminal residue" evidence="9">
    <location>
        <position position="196"/>
    </location>
</feature>
<comment type="similarity">
    <text evidence="2">Belongs to the true venom lectin family.</text>
</comment>
<keyword evidence="5" id="KW-1015">Disulfide bond</keyword>